<sequence length="286" mass="32158">MIATKITVGFKPPTHYNLGSNNIVGCVRHKSKEYEALSYKPSDKHSSKFKIRVGRSPPKPEENMSHNAESTTMLMKKNAIVINEYNNNPKSVVSRSTCLPEREKDNSTVNNCVNENIPNDTSIFAVCKSIDAAINTGVETVHKSPKVVSTSENPKQNNQTLPKKESKSVAMAFNSVSNLNEIPQDKKELLEILKSKIKITKNLLRIKNSTQDFIPKLMEMNDSYACVEYSLDRLKTNSLIIHADDQNLNSISSTEEWKKHIPSCEIIDKVGYKANSRLIEIVCFVE</sequence>
<feature type="compositionally biased region" description="Polar residues" evidence="1">
    <location>
        <begin position="147"/>
        <end position="161"/>
    </location>
</feature>
<feature type="region of interest" description="Disordered" evidence="1">
    <location>
        <begin position="145"/>
        <end position="165"/>
    </location>
</feature>
<dbReference type="AlphaFoldDB" id="L0B370"/>
<reference evidence="2 3" key="1">
    <citation type="journal article" date="2012" name="BMC Genomics">
        <title>Comparative genomic analysis and phylogenetic position of Theileria equi.</title>
        <authorList>
            <person name="Kappmeyer L.S."/>
            <person name="Thiagarajan M."/>
            <person name="Herndon D.R."/>
            <person name="Ramsay J.D."/>
            <person name="Caler E."/>
            <person name="Djikeng A."/>
            <person name="Gillespie J.J."/>
            <person name="Lau A.O."/>
            <person name="Roalson E.H."/>
            <person name="Silva J.C."/>
            <person name="Silva M.G."/>
            <person name="Suarez C.E."/>
            <person name="Ueti M.W."/>
            <person name="Nene V.M."/>
            <person name="Mealey R.H."/>
            <person name="Knowles D.P."/>
            <person name="Brayton K.A."/>
        </authorList>
    </citation>
    <scope>NUCLEOTIDE SEQUENCE [LARGE SCALE GENOMIC DNA]</scope>
    <source>
        <strain evidence="2 3">WA</strain>
    </source>
</reference>
<dbReference type="RefSeq" id="XP_004831230.1">
    <property type="nucleotide sequence ID" value="XM_004831173.1"/>
</dbReference>
<dbReference type="EMBL" id="CP001670">
    <property type="protein sequence ID" value="AFZ81564.1"/>
    <property type="molecule type" value="Genomic_DNA"/>
</dbReference>
<accession>L0B370</accession>
<evidence type="ECO:0000313" key="2">
    <source>
        <dbReference type="EMBL" id="AFZ81564.1"/>
    </source>
</evidence>
<evidence type="ECO:0000313" key="3">
    <source>
        <dbReference type="Proteomes" id="UP000031512"/>
    </source>
</evidence>
<organism evidence="2 3">
    <name type="scientific">Theileria equi strain WA</name>
    <dbReference type="NCBI Taxonomy" id="1537102"/>
    <lineage>
        <taxon>Eukaryota</taxon>
        <taxon>Sar</taxon>
        <taxon>Alveolata</taxon>
        <taxon>Apicomplexa</taxon>
        <taxon>Aconoidasida</taxon>
        <taxon>Piroplasmida</taxon>
        <taxon>Theileriidae</taxon>
        <taxon>Theileria</taxon>
    </lineage>
</organism>
<proteinExistence type="predicted"/>
<dbReference type="VEuPathDB" id="PiroplasmaDB:BEWA_009780"/>
<protein>
    <submittedName>
        <fullName evidence="2">Uncharacterized protein</fullName>
    </submittedName>
</protein>
<dbReference type="GeneID" id="15805860"/>
<dbReference type="Proteomes" id="UP000031512">
    <property type="component" value="Chromosome 3"/>
</dbReference>
<dbReference type="KEGG" id="beq:BEWA_009780"/>
<feature type="region of interest" description="Disordered" evidence="1">
    <location>
        <begin position="45"/>
        <end position="67"/>
    </location>
</feature>
<keyword evidence="3" id="KW-1185">Reference proteome</keyword>
<name>L0B370_THEEQ</name>
<evidence type="ECO:0000256" key="1">
    <source>
        <dbReference type="SAM" id="MobiDB-lite"/>
    </source>
</evidence>
<gene>
    <name evidence="2" type="ORF">BEWA_009780</name>
</gene>